<dbReference type="EMBL" id="CP126980">
    <property type="protein sequence ID" value="WIM92695.1"/>
    <property type="molecule type" value="Genomic_DNA"/>
</dbReference>
<evidence type="ECO:0008006" key="4">
    <source>
        <dbReference type="Google" id="ProtNLM"/>
    </source>
</evidence>
<evidence type="ECO:0000256" key="1">
    <source>
        <dbReference type="SAM" id="SignalP"/>
    </source>
</evidence>
<feature type="signal peptide" evidence="1">
    <location>
        <begin position="1"/>
        <end position="33"/>
    </location>
</feature>
<protein>
    <recommendedName>
        <fullName evidence="4">Secreted protein</fullName>
    </recommendedName>
</protein>
<feature type="chain" id="PRO_5046684002" description="Secreted protein" evidence="1">
    <location>
        <begin position="34"/>
        <end position="120"/>
    </location>
</feature>
<accession>A0ABY8W4E7</accession>
<name>A0ABY8W4E7_9ACTN</name>
<proteinExistence type="predicted"/>
<gene>
    <name evidence="2" type="ORF">ACTOB_004648</name>
</gene>
<evidence type="ECO:0000313" key="3">
    <source>
        <dbReference type="Proteomes" id="UP001240150"/>
    </source>
</evidence>
<reference evidence="2 3" key="1">
    <citation type="submission" date="2023-06" db="EMBL/GenBank/DDBJ databases">
        <authorList>
            <person name="Yushchuk O."/>
            <person name="Binda E."/>
            <person name="Ruckert-Reed C."/>
            <person name="Fedorenko V."/>
            <person name="Kalinowski J."/>
            <person name="Marinelli F."/>
        </authorList>
    </citation>
    <scope>NUCLEOTIDE SEQUENCE [LARGE SCALE GENOMIC DNA]</scope>
    <source>
        <strain evidence="2 3">NRRL 3884</strain>
    </source>
</reference>
<evidence type="ECO:0000313" key="2">
    <source>
        <dbReference type="EMBL" id="WIM92695.1"/>
    </source>
</evidence>
<dbReference type="Proteomes" id="UP001240150">
    <property type="component" value="Chromosome"/>
</dbReference>
<organism evidence="2 3">
    <name type="scientific">Actinoplanes oblitus</name>
    <dbReference type="NCBI Taxonomy" id="3040509"/>
    <lineage>
        <taxon>Bacteria</taxon>
        <taxon>Bacillati</taxon>
        <taxon>Actinomycetota</taxon>
        <taxon>Actinomycetes</taxon>
        <taxon>Micromonosporales</taxon>
        <taxon>Micromonosporaceae</taxon>
        <taxon>Actinoplanes</taxon>
    </lineage>
</organism>
<keyword evidence="1" id="KW-0732">Signal</keyword>
<sequence>MQRKNLKRKMTAGFLSATVVLAGLVINPTAASAVTTSTVVGYACANTSTEVAWVKGDLDNSHPPAQKFTPSWWDGKIRYKVTFTGITNPGWAWIFFTCSIAANRGAWVRTYPGQTSTLNY</sequence>
<keyword evidence="3" id="KW-1185">Reference proteome</keyword>
<dbReference type="RefSeq" id="WP_284913902.1">
    <property type="nucleotide sequence ID" value="NZ_CP126980.1"/>
</dbReference>